<feature type="transmembrane region" description="Helical" evidence="1">
    <location>
        <begin position="6"/>
        <end position="32"/>
    </location>
</feature>
<dbReference type="Proteomes" id="UP000276133">
    <property type="component" value="Unassembled WGS sequence"/>
</dbReference>
<keyword evidence="1" id="KW-1133">Transmembrane helix</keyword>
<evidence type="ECO:0000313" key="2">
    <source>
        <dbReference type="EMBL" id="RNA00356.1"/>
    </source>
</evidence>
<keyword evidence="1" id="KW-0472">Membrane</keyword>
<accession>A0A3M7PML2</accession>
<reference evidence="2 3" key="1">
    <citation type="journal article" date="2018" name="Sci. Rep.">
        <title>Genomic signatures of local adaptation to the degree of environmental predictability in rotifers.</title>
        <authorList>
            <person name="Franch-Gras L."/>
            <person name="Hahn C."/>
            <person name="Garcia-Roger E.M."/>
            <person name="Carmona M.J."/>
            <person name="Serra M."/>
            <person name="Gomez A."/>
        </authorList>
    </citation>
    <scope>NUCLEOTIDE SEQUENCE [LARGE SCALE GENOMIC DNA]</scope>
    <source>
        <strain evidence="2">HYR1</strain>
    </source>
</reference>
<sequence length="82" mass="9592">MIPFLVLVNIASIFILNLNLILLNNLLIYLLYKYFLNIQSFLTNCKVFPLKNLLTTVTMRSLGRLEWRLSLLLAVVDDYFPL</sequence>
<comment type="caution">
    <text evidence="2">The sequence shown here is derived from an EMBL/GenBank/DDBJ whole genome shotgun (WGS) entry which is preliminary data.</text>
</comment>
<dbReference type="EMBL" id="REGN01009796">
    <property type="protein sequence ID" value="RNA00356.1"/>
    <property type="molecule type" value="Genomic_DNA"/>
</dbReference>
<protein>
    <submittedName>
        <fullName evidence="2">Uncharacterized protein</fullName>
    </submittedName>
</protein>
<evidence type="ECO:0000313" key="3">
    <source>
        <dbReference type="Proteomes" id="UP000276133"/>
    </source>
</evidence>
<organism evidence="2 3">
    <name type="scientific">Brachionus plicatilis</name>
    <name type="common">Marine rotifer</name>
    <name type="synonym">Brachionus muelleri</name>
    <dbReference type="NCBI Taxonomy" id="10195"/>
    <lineage>
        <taxon>Eukaryota</taxon>
        <taxon>Metazoa</taxon>
        <taxon>Spiralia</taxon>
        <taxon>Gnathifera</taxon>
        <taxon>Rotifera</taxon>
        <taxon>Eurotatoria</taxon>
        <taxon>Monogononta</taxon>
        <taxon>Pseudotrocha</taxon>
        <taxon>Ploima</taxon>
        <taxon>Brachionidae</taxon>
        <taxon>Brachionus</taxon>
    </lineage>
</organism>
<gene>
    <name evidence="2" type="ORF">BpHYR1_046711</name>
</gene>
<dbReference type="AlphaFoldDB" id="A0A3M7PML2"/>
<proteinExistence type="predicted"/>
<name>A0A3M7PML2_BRAPC</name>
<keyword evidence="1" id="KW-0812">Transmembrane</keyword>
<keyword evidence="3" id="KW-1185">Reference proteome</keyword>
<evidence type="ECO:0000256" key="1">
    <source>
        <dbReference type="SAM" id="Phobius"/>
    </source>
</evidence>